<keyword evidence="2" id="KW-1185">Reference proteome</keyword>
<dbReference type="InterPro" id="IPR016965">
    <property type="entry name" value="Pase_PHOSPHO-typ"/>
</dbReference>
<evidence type="ECO:0000313" key="1">
    <source>
        <dbReference type="EMBL" id="GBP10154.1"/>
    </source>
</evidence>
<sequence length="105" mass="11253">MSQVFEHAYSAGMSKEDILECIAGMKPTPGVPQLIASLAAAGWEVVLLTDANSVFVSHWLKTHGLAVRGNAATVVDAFTFVLSASPMGILKRLTTNNISRQTKCY</sequence>
<accession>A0A4C1T7P8</accession>
<dbReference type="InterPro" id="IPR036412">
    <property type="entry name" value="HAD-like_sf"/>
</dbReference>
<dbReference type="InterPro" id="IPR023214">
    <property type="entry name" value="HAD_sf"/>
</dbReference>
<dbReference type="Pfam" id="PF06888">
    <property type="entry name" value="Put_Phosphatase"/>
    <property type="match status" value="1"/>
</dbReference>
<protein>
    <submittedName>
        <fullName evidence="1">Uncharacterized protein</fullName>
    </submittedName>
</protein>
<dbReference type="GO" id="GO:0016791">
    <property type="term" value="F:phosphatase activity"/>
    <property type="evidence" value="ECO:0007669"/>
    <property type="project" value="InterPro"/>
</dbReference>
<comment type="caution">
    <text evidence="1">The sequence shown here is derived from an EMBL/GenBank/DDBJ whole genome shotgun (WGS) entry which is preliminary data.</text>
</comment>
<dbReference type="OrthoDB" id="10267182at2759"/>
<dbReference type="STRING" id="151549.A0A4C1T7P8"/>
<dbReference type="Gene3D" id="3.40.50.1000">
    <property type="entry name" value="HAD superfamily/HAD-like"/>
    <property type="match status" value="1"/>
</dbReference>
<name>A0A4C1T7P8_EUMVA</name>
<gene>
    <name evidence="1" type="ORF">EVAR_77563_1</name>
</gene>
<dbReference type="Proteomes" id="UP000299102">
    <property type="component" value="Unassembled WGS sequence"/>
</dbReference>
<organism evidence="1 2">
    <name type="scientific">Eumeta variegata</name>
    <name type="common">Bagworm moth</name>
    <name type="synonym">Eumeta japonica</name>
    <dbReference type="NCBI Taxonomy" id="151549"/>
    <lineage>
        <taxon>Eukaryota</taxon>
        <taxon>Metazoa</taxon>
        <taxon>Ecdysozoa</taxon>
        <taxon>Arthropoda</taxon>
        <taxon>Hexapoda</taxon>
        <taxon>Insecta</taxon>
        <taxon>Pterygota</taxon>
        <taxon>Neoptera</taxon>
        <taxon>Endopterygota</taxon>
        <taxon>Lepidoptera</taxon>
        <taxon>Glossata</taxon>
        <taxon>Ditrysia</taxon>
        <taxon>Tineoidea</taxon>
        <taxon>Psychidae</taxon>
        <taxon>Oiketicinae</taxon>
        <taxon>Eumeta</taxon>
    </lineage>
</organism>
<proteinExistence type="predicted"/>
<dbReference type="AlphaFoldDB" id="A0A4C1T7P8"/>
<dbReference type="SUPFAM" id="SSF56784">
    <property type="entry name" value="HAD-like"/>
    <property type="match status" value="1"/>
</dbReference>
<evidence type="ECO:0000313" key="2">
    <source>
        <dbReference type="Proteomes" id="UP000299102"/>
    </source>
</evidence>
<dbReference type="EMBL" id="BGZK01000039">
    <property type="protein sequence ID" value="GBP10154.1"/>
    <property type="molecule type" value="Genomic_DNA"/>
</dbReference>
<reference evidence="1 2" key="1">
    <citation type="journal article" date="2019" name="Commun. Biol.">
        <title>The bagworm genome reveals a unique fibroin gene that provides high tensile strength.</title>
        <authorList>
            <person name="Kono N."/>
            <person name="Nakamura H."/>
            <person name="Ohtoshi R."/>
            <person name="Tomita M."/>
            <person name="Numata K."/>
            <person name="Arakawa K."/>
        </authorList>
    </citation>
    <scope>NUCLEOTIDE SEQUENCE [LARGE SCALE GENOMIC DNA]</scope>
</reference>